<feature type="region of interest" description="Disordered" evidence="1">
    <location>
        <begin position="364"/>
        <end position="425"/>
    </location>
</feature>
<accession>A0A563ETK9</accession>
<organism evidence="2 3">
    <name type="scientific">Lentzea tibetensis</name>
    <dbReference type="NCBI Taxonomy" id="2591470"/>
    <lineage>
        <taxon>Bacteria</taxon>
        <taxon>Bacillati</taxon>
        <taxon>Actinomycetota</taxon>
        <taxon>Actinomycetes</taxon>
        <taxon>Pseudonocardiales</taxon>
        <taxon>Pseudonocardiaceae</taxon>
        <taxon>Lentzea</taxon>
    </lineage>
</organism>
<evidence type="ECO:0000313" key="3">
    <source>
        <dbReference type="Proteomes" id="UP000316639"/>
    </source>
</evidence>
<gene>
    <name evidence="2" type="ORF">FKR81_18230</name>
</gene>
<keyword evidence="3" id="KW-1185">Reference proteome</keyword>
<dbReference type="RefSeq" id="WP_146353255.1">
    <property type="nucleotide sequence ID" value="NZ_VOBR01000010.1"/>
</dbReference>
<evidence type="ECO:0000313" key="2">
    <source>
        <dbReference type="EMBL" id="TWP51006.1"/>
    </source>
</evidence>
<feature type="compositionally biased region" description="Pro residues" evidence="1">
    <location>
        <begin position="531"/>
        <end position="564"/>
    </location>
</feature>
<dbReference type="Proteomes" id="UP000316639">
    <property type="component" value="Unassembled WGS sequence"/>
</dbReference>
<dbReference type="AlphaFoldDB" id="A0A563ETK9"/>
<feature type="compositionally biased region" description="Polar residues" evidence="1">
    <location>
        <begin position="364"/>
        <end position="375"/>
    </location>
</feature>
<dbReference type="InterPro" id="IPR011042">
    <property type="entry name" value="6-blade_b-propeller_TolB-like"/>
</dbReference>
<name>A0A563ETK9_9PSEU</name>
<comment type="caution">
    <text evidence="2">The sequence shown here is derived from an EMBL/GenBank/DDBJ whole genome shotgun (WGS) entry which is preliminary data.</text>
</comment>
<evidence type="ECO:0000256" key="1">
    <source>
        <dbReference type="SAM" id="MobiDB-lite"/>
    </source>
</evidence>
<sequence length="700" mass="71244">MRVLRRLIGNGGRESASFGAALLGVLLLAGAAFGNGIARTSVEVSDGLTWLGDDQRGEVVQVNPASGKPQTRLQISGADAQLEIAQEDGRLIVLDRRTGQITVIDLSTLLASGRRQAPAGPSSKVLVANGHVFVVDRAAGTVHTADPVTLADVGTAWQAGQPLADVVVDDRGVVWLVDHGGTLRALEWSDEEERFVERSHKPISGAGPRTVLVPHDAGVTLIGLDAGVVVQDGTGADRSATTVSLSGEVIAAQTSPDNLVPASVPSAGTVVLVVDGQVVRVDVDALGCPKPGRPAVFRDKVYVPCRGSGKVIVLDRSGKRGGDDVQTSGGGDPELVFDDGRLFVNVPGSSTGVLVDADGSTRTLTIRSPELQVTNPDRSPIPSVPTPPPPRPNEPIKPPRGDTPSSSVGVPPPSSSAAPPGALAAPSGISIREKSRNASALTVTVSWTAPAGTVVGYVVTASGAFTGGSVSSQVAGTSTDLALPCGGTTFCTNGRVDVSVAASSGSATGPAGVGSWTVTGGAPVTTTTKPPVVPTTTTPPPVVPTTTTPPPVVPTTTTPPPPPPLPPAGAVVITSITGVQTSYTRKVNMAPPAAWANHTGRCEVVNTTMGTSTAIACNATLANIDVDFGSNRIVVRAFGPSGQVDSAAKTVMMRDPDMCGTKPCQIPRSIESNTAPAGVGGLGLLACAYLLRIRRREEEE</sequence>
<feature type="compositionally biased region" description="Pro residues" evidence="1">
    <location>
        <begin position="382"/>
        <end position="398"/>
    </location>
</feature>
<feature type="compositionally biased region" description="Low complexity" evidence="1">
    <location>
        <begin position="404"/>
        <end position="425"/>
    </location>
</feature>
<dbReference type="SUPFAM" id="SSF63825">
    <property type="entry name" value="YWTD domain"/>
    <property type="match status" value="1"/>
</dbReference>
<feature type="region of interest" description="Disordered" evidence="1">
    <location>
        <begin position="523"/>
        <end position="564"/>
    </location>
</feature>
<dbReference type="EMBL" id="VOBR01000010">
    <property type="protein sequence ID" value="TWP51006.1"/>
    <property type="molecule type" value="Genomic_DNA"/>
</dbReference>
<dbReference type="OrthoDB" id="3691453at2"/>
<dbReference type="Gene3D" id="2.120.10.30">
    <property type="entry name" value="TolB, C-terminal domain"/>
    <property type="match status" value="1"/>
</dbReference>
<proteinExistence type="predicted"/>
<evidence type="ECO:0008006" key="4">
    <source>
        <dbReference type="Google" id="ProtNLM"/>
    </source>
</evidence>
<protein>
    <recommendedName>
        <fullName evidence="4">Fibronectin type-III domain-containing protein</fullName>
    </recommendedName>
</protein>
<reference evidence="2 3" key="1">
    <citation type="submission" date="2019-07" db="EMBL/GenBank/DDBJ databases">
        <title>Lentzea xizangensis sp. nov., isolated from Qinghai-Tibetan Plateau Soils.</title>
        <authorList>
            <person name="Huang J."/>
        </authorList>
    </citation>
    <scope>NUCLEOTIDE SEQUENCE [LARGE SCALE GENOMIC DNA]</scope>
    <source>
        <strain evidence="2 3">FXJ1.1311</strain>
    </source>
</reference>